<evidence type="ECO:0000313" key="1">
    <source>
        <dbReference type="EMBL" id="QHT95448.1"/>
    </source>
</evidence>
<dbReference type="EMBL" id="MN740240">
    <property type="protein sequence ID" value="QHT95448.1"/>
    <property type="molecule type" value="Genomic_DNA"/>
</dbReference>
<organism evidence="1">
    <name type="scientific">viral metagenome</name>
    <dbReference type="NCBI Taxonomy" id="1070528"/>
    <lineage>
        <taxon>unclassified sequences</taxon>
        <taxon>metagenomes</taxon>
        <taxon>organismal metagenomes</taxon>
    </lineage>
</organism>
<reference evidence="1" key="1">
    <citation type="journal article" date="2020" name="Nature">
        <title>Giant virus diversity and host interactions through global metagenomics.</title>
        <authorList>
            <person name="Schulz F."/>
            <person name="Roux S."/>
            <person name="Paez-Espino D."/>
            <person name="Jungbluth S."/>
            <person name="Walsh D.A."/>
            <person name="Denef V.J."/>
            <person name="McMahon K.D."/>
            <person name="Konstantinidis K.T."/>
            <person name="Eloe-Fadrosh E.A."/>
            <person name="Kyrpides N.C."/>
            <person name="Woyke T."/>
        </authorList>
    </citation>
    <scope>NUCLEOTIDE SEQUENCE</scope>
    <source>
        <strain evidence="1">GVMAG-M-3300024261-8</strain>
    </source>
</reference>
<accession>A0A6C0IQF9</accession>
<dbReference type="AlphaFoldDB" id="A0A6C0IQF9"/>
<sequence length="137" mass="15889">MSNYTSSNEDISKNFIKTLEEDANNAMKLKPPPSWNKLDKITKKNKLFCYAEKFALENKYNASELKMLKMFFLKTLEKGKLNKIKEVNYSVETQDILSIPGLFFNQTTKNFTLRNMDPKHVSTLKSLPSKNGKQKIE</sequence>
<name>A0A6C0IQF9_9ZZZZ</name>
<protein>
    <submittedName>
        <fullName evidence="1">Uncharacterized protein</fullName>
    </submittedName>
</protein>
<proteinExistence type="predicted"/>